<feature type="non-terminal residue" evidence="2">
    <location>
        <position position="134"/>
    </location>
</feature>
<dbReference type="Proteomes" id="UP001529510">
    <property type="component" value="Unassembled WGS sequence"/>
</dbReference>
<evidence type="ECO:0000256" key="1">
    <source>
        <dbReference type="SAM" id="MobiDB-lite"/>
    </source>
</evidence>
<accession>A0ABD0PS19</accession>
<feature type="compositionally biased region" description="Low complexity" evidence="1">
    <location>
        <begin position="81"/>
        <end position="102"/>
    </location>
</feature>
<proteinExistence type="predicted"/>
<dbReference type="EMBL" id="JAMKFB020000014">
    <property type="protein sequence ID" value="KAL0176226.1"/>
    <property type="molecule type" value="Genomic_DNA"/>
</dbReference>
<dbReference type="AlphaFoldDB" id="A0ABD0PS19"/>
<organism evidence="2 3">
    <name type="scientific">Cirrhinus mrigala</name>
    <name type="common">Mrigala</name>
    <dbReference type="NCBI Taxonomy" id="683832"/>
    <lineage>
        <taxon>Eukaryota</taxon>
        <taxon>Metazoa</taxon>
        <taxon>Chordata</taxon>
        <taxon>Craniata</taxon>
        <taxon>Vertebrata</taxon>
        <taxon>Euteleostomi</taxon>
        <taxon>Actinopterygii</taxon>
        <taxon>Neopterygii</taxon>
        <taxon>Teleostei</taxon>
        <taxon>Ostariophysi</taxon>
        <taxon>Cypriniformes</taxon>
        <taxon>Cyprinidae</taxon>
        <taxon>Labeoninae</taxon>
        <taxon>Labeonini</taxon>
        <taxon>Cirrhinus</taxon>
    </lineage>
</organism>
<reference evidence="2 3" key="1">
    <citation type="submission" date="2024-05" db="EMBL/GenBank/DDBJ databases">
        <title>Genome sequencing and assembly of Indian major carp, Cirrhinus mrigala (Hamilton, 1822).</title>
        <authorList>
            <person name="Mohindra V."/>
            <person name="Chowdhury L.M."/>
            <person name="Lal K."/>
            <person name="Jena J.K."/>
        </authorList>
    </citation>
    <scope>NUCLEOTIDE SEQUENCE [LARGE SCALE GENOMIC DNA]</scope>
    <source>
        <strain evidence="2">CM1030</strain>
        <tissue evidence="2">Blood</tissue>
    </source>
</reference>
<keyword evidence="3" id="KW-1185">Reference proteome</keyword>
<evidence type="ECO:0000313" key="3">
    <source>
        <dbReference type="Proteomes" id="UP001529510"/>
    </source>
</evidence>
<comment type="caution">
    <text evidence="2">The sequence shown here is derived from an EMBL/GenBank/DDBJ whole genome shotgun (WGS) entry which is preliminary data.</text>
</comment>
<feature type="region of interest" description="Disordered" evidence="1">
    <location>
        <begin position="1"/>
        <end position="104"/>
    </location>
</feature>
<feature type="compositionally biased region" description="Polar residues" evidence="1">
    <location>
        <begin position="1"/>
        <end position="17"/>
    </location>
</feature>
<feature type="non-terminal residue" evidence="2">
    <location>
        <position position="1"/>
    </location>
</feature>
<name>A0ABD0PS19_CIRMR</name>
<gene>
    <name evidence="2" type="ORF">M9458_028556</name>
</gene>
<sequence>ARVKPRTTSAYANTSPTKESRFSKTVKPTEATTRALKPTEGSTKPLKATTFKPTEATKRAPKHTTVKPFESTKGTTKTLNTKALKPTTVKPTLPATKTTTTPERFNTEDLNENIDKNVERRVWNTKESEEPPVF</sequence>
<evidence type="ECO:0000313" key="2">
    <source>
        <dbReference type="EMBL" id="KAL0176226.1"/>
    </source>
</evidence>
<protein>
    <submittedName>
        <fullName evidence="2">Uncharacterized protein</fullName>
    </submittedName>
</protein>